<dbReference type="InterPro" id="IPR016181">
    <property type="entry name" value="Acyl_CoA_acyltransferase"/>
</dbReference>
<keyword evidence="3" id="KW-1185">Reference proteome</keyword>
<comment type="caution">
    <text evidence="2">The sequence shown here is derived from an EMBL/GenBank/DDBJ whole genome shotgun (WGS) entry which is preliminary data.</text>
</comment>
<dbReference type="RefSeq" id="WP_165107152.1">
    <property type="nucleotide sequence ID" value="NZ_JAAKYA010000052.1"/>
</dbReference>
<feature type="region of interest" description="Disordered" evidence="1">
    <location>
        <begin position="283"/>
        <end position="311"/>
    </location>
</feature>
<dbReference type="SUPFAM" id="SSF55729">
    <property type="entry name" value="Acyl-CoA N-acyltransferases (Nat)"/>
    <property type="match status" value="1"/>
</dbReference>
<reference evidence="2 3" key="1">
    <citation type="submission" date="2020-02" db="EMBL/GenBank/DDBJ databases">
        <title>Draft genome sequence of Limisphaera ngatamarikiensis NGM72.4T, a thermophilic Verrucomicrobia grouped in subdivision 3.</title>
        <authorList>
            <person name="Carere C.R."/>
            <person name="Steen J."/>
            <person name="Hugenholtz P."/>
            <person name="Stott M.B."/>
        </authorList>
    </citation>
    <scope>NUCLEOTIDE SEQUENCE [LARGE SCALE GENOMIC DNA]</scope>
    <source>
        <strain evidence="2 3">NGM72.4</strain>
    </source>
</reference>
<name>A0A6M1S1H4_9BACT</name>
<accession>A0A6M1S1H4</accession>
<proteinExistence type="predicted"/>
<evidence type="ECO:0000313" key="3">
    <source>
        <dbReference type="Proteomes" id="UP000477311"/>
    </source>
</evidence>
<protein>
    <submittedName>
        <fullName evidence="2">Uncharacterized protein</fullName>
    </submittedName>
</protein>
<organism evidence="2 3">
    <name type="scientific">Limisphaera ngatamarikiensis</name>
    <dbReference type="NCBI Taxonomy" id="1324935"/>
    <lineage>
        <taxon>Bacteria</taxon>
        <taxon>Pseudomonadati</taxon>
        <taxon>Verrucomicrobiota</taxon>
        <taxon>Verrucomicrobiia</taxon>
        <taxon>Limisphaerales</taxon>
        <taxon>Limisphaeraceae</taxon>
        <taxon>Limisphaera</taxon>
    </lineage>
</organism>
<dbReference type="Proteomes" id="UP000477311">
    <property type="component" value="Unassembled WGS sequence"/>
</dbReference>
<dbReference type="AlphaFoldDB" id="A0A6M1S1H4"/>
<dbReference type="EMBL" id="JAAKYA010000052">
    <property type="protein sequence ID" value="NGO39240.1"/>
    <property type="molecule type" value="Genomic_DNA"/>
</dbReference>
<evidence type="ECO:0000256" key="1">
    <source>
        <dbReference type="SAM" id="MobiDB-lite"/>
    </source>
</evidence>
<evidence type="ECO:0000313" key="2">
    <source>
        <dbReference type="EMBL" id="NGO39240.1"/>
    </source>
</evidence>
<gene>
    <name evidence="2" type="ORF">G4L39_07490</name>
</gene>
<sequence length="311" mass="35057">MPLALNGVFLQPMTHGEYAAYERSMGATVVESDGIYWRRVRPGFYRPLLVFEPLNHLVVRPPCGASWGGWQYAVCDPEWANGSISFLVFKSVAGYDLHCLEKKRRWEVRTAERVFTVRPLNGPEELSAAYPVYVDFQRRTGYKYRSDRLDPACFAQWARQVFQHPGVLVLGAWREDCLRAVSVLQRVGRTLIYATFFATGEALRRHVASLMLHGVRVLGARLDGVAQIYAGLRKGGGEKSVDEFYLQRGCEVVTLPARLHVHPVTGWLLRTFRPDLWRRLLGQPVNEGNPPSTQTAAAGAPVSFSVDSHRD</sequence>